<dbReference type="Proteomes" id="UP000255279">
    <property type="component" value="Unassembled WGS sequence"/>
</dbReference>
<dbReference type="EMBL" id="MUXU01000033">
    <property type="protein sequence ID" value="OOR90194.1"/>
    <property type="molecule type" value="Genomic_DNA"/>
</dbReference>
<dbReference type="Proteomes" id="UP000190435">
    <property type="component" value="Unassembled WGS sequence"/>
</dbReference>
<feature type="signal peptide" evidence="1">
    <location>
        <begin position="1"/>
        <end position="21"/>
    </location>
</feature>
<dbReference type="EMBL" id="UGQE01000004">
    <property type="protein sequence ID" value="STZ14588.1"/>
    <property type="molecule type" value="Genomic_DNA"/>
</dbReference>
<sequence length="189" mass="21072">MNIIKTTLVAATLAFASVAQAADWTPMFRHLEQGKKGDGGKALRAFATNIVSYKEKPNATPDDYWQFSLVKKYKLSAPYSKDVRQAITIDKTSYNALAEAIGGGGSETAWVPTQGATLYGKPIKGFIVWQFPDSDNVGFYVNFGKMSQKSFNLLKRKAKFERYYNEMYGEVDSTAEFKRVNGYALLSVE</sequence>
<name>A0A1T0A394_9GAMM</name>
<protein>
    <recommendedName>
        <fullName evidence="6">ABC transporter substrate-binding protein</fullName>
    </recommendedName>
</protein>
<dbReference type="OrthoDB" id="6685566at2"/>
<evidence type="ECO:0000313" key="2">
    <source>
        <dbReference type="EMBL" id="OOR90194.1"/>
    </source>
</evidence>
<evidence type="ECO:0008006" key="6">
    <source>
        <dbReference type="Google" id="ProtNLM"/>
    </source>
</evidence>
<gene>
    <name evidence="2" type="ORF">B0181_04785</name>
    <name evidence="3" type="ORF">NCTC10293_02183</name>
</gene>
<feature type="chain" id="PRO_5036026403" description="ABC transporter substrate-binding protein" evidence="1">
    <location>
        <begin position="22"/>
        <end position="189"/>
    </location>
</feature>
<keyword evidence="1" id="KW-0732">Signal</keyword>
<evidence type="ECO:0000313" key="5">
    <source>
        <dbReference type="Proteomes" id="UP000255279"/>
    </source>
</evidence>
<evidence type="ECO:0000313" key="3">
    <source>
        <dbReference type="EMBL" id="STZ14588.1"/>
    </source>
</evidence>
<organism evidence="2 4">
    <name type="scientific">Moraxella caviae</name>
    <dbReference type="NCBI Taxonomy" id="34060"/>
    <lineage>
        <taxon>Bacteria</taxon>
        <taxon>Pseudomonadati</taxon>
        <taxon>Pseudomonadota</taxon>
        <taxon>Gammaproteobacteria</taxon>
        <taxon>Moraxellales</taxon>
        <taxon>Moraxellaceae</taxon>
        <taxon>Moraxella</taxon>
    </lineage>
</organism>
<accession>A0A1T0A394</accession>
<dbReference type="STRING" id="34060.B0181_04785"/>
<dbReference type="RefSeq" id="WP_078276349.1">
    <property type="nucleotide sequence ID" value="NZ_CAACXO010000030.1"/>
</dbReference>
<dbReference type="AlphaFoldDB" id="A0A1T0A394"/>
<reference evidence="3 5" key="2">
    <citation type="submission" date="2018-06" db="EMBL/GenBank/DDBJ databases">
        <authorList>
            <consortium name="Pathogen Informatics"/>
            <person name="Doyle S."/>
        </authorList>
    </citation>
    <scope>NUCLEOTIDE SEQUENCE [LARGE SCALE GENOMIC DNA]</scope>
    <source>
        <strain evidence="3 5">NCTC10293</strain>
    </source>
</reference>
<evidence type="ECO:0000256" key="1">
    <source>
        <dbReference type="SAM" id="SignalP"/>
    </source>
</evidence>
<reference evidence="2 4" key="1">
    <citation type="submission" date="2017-02" db="EMBL/GenBank/DDBJ databases">
        <title>Draft genome sequence of Moraxella caviae CCUG 355 type strain.</title>
        <authorList>
            <person name="Engstrom-Jakobsson H."/>
            <person name="Salva-Serra F."/>
            <person name="Thorell K."/>
            <person name="Gonzales-Siles L."/>
            <person name="Karlsson R."/>
            <person name="Boulund F."/>
            <person name="Engstrand L."/>
            <person name="Moore E."/>
        </authorList>
    </citation>
    <scope>NUCLEOTIDE SEQUENCE [LARGE SCALE GENOMIC DNA]</scope>
    <source>
        <strain evidence="2 4">CCUG 355</strain>
    </source>
</reference>
<keyword evidence="4" id="KW-1185">Reference proteome</keyword>
<proteinExistence type="predicted"/>
<evidence type="ECO:0000313" key="4">
    <source>
        <dbReference type="Proteomes" id="UP000190435"/>
    </source>
</evidence>